<dbReference type="InterPro" id="IPR000866">
    <property type="entry name" value="AhpC/TSA"/>
</dbReference>
<dbReference type="Pfam" id="PF00578">
    <property type="entry name" value="AhpC-TSA"/>
    <property type="match status" value="1"/>
</dbReference>
<name>A0A510HLG1_9ACTN</name>
<evidence type="ECO:0000256" key="2">
    <source>
        <dbReference type="SAM" id="SignalP"/>
    </source>
</evidence>
<gene>
    <name evidence="4" type="ORF">RxyAA322_11110</name>
</gene>
<evidence type="ECO:0000256" key="1">
    <source>
        <dbReference type="SAM" id="MobiDB-lite"/>
    </source>
</evidence>
<dbReference type="InterPro" id="IPR036249">
    <property type="entry name" value="Thioredoxin-like_sf"/>
</dbReference>
<dbReference type="PANTHER" id="PTHR42852">
    <property type="entry name" value="THIOL:DISULFIDE INTERCHANGE PROTEIN DSBE"/>
    <property type="match status" value="1"/>
</dbReference>
<organism evidence="4 5">
    <name type="scientific">Rubrobacter xylanophilus</name>
    <dbReference type="NCBI Taxonomy" id="49319"/>
    <lineage>
        <taxon>Bacteria</taxon>
        <taxon>Bacillati</taxon>
        <taxon>Actinomycetota</taxon>
        <taxon>Rubrobacteria</taxon>
        <taxon>Rubrobacterales</taxon>
        <taxon>Rubrobacteraceae</taxon>
        <taxon>Rubrobacter</taxon>
    </lineage>
</organism>
<feature type="region of interest" description="Disordered" evidence="1">
    <location>
        <begin position="27"/>
        <end position="54"/>
    </location>
</feature>
<keyword evidence="2" id="KW-0732">Signal</keyword>
<dbReference type="InterPro" id="IPR013766">
    <property type="entry name" value="Thioredoxin_domain"/>
</dbReference>
<dbReference type="Gene3D" id="3.40.30.10">
    <property type="entry name" value="Glutaredoxin"/>
    <property type="match status" value="1"/>
</dbReference>
<protein>
    <recommendedName>
        <fullName evidence="3">Thioredoxin domain-containing protein</fullName>
    </recommendedName>
</protein>
<dbReference type="GO" id="GO:0016209">
    <property type="term" value="F:antioxidant activity"/>
    <property type="evidence" value="ECO:0007669"/>
    <property type="project" value="InterPro"/>
</dbReference>
<sequence>MKKRRGVLLAVGLALLALAGCGAQVSSNGSPGSPAPQSASSAGSTATGREAPNLSIKTLDGEEFNLKDKRGEVVALYFMAGWCGSCIPEARAWSELYPEYRDKGLELLVVSADPNDTPQTIERFRRAGEIRELPWAIDEAGGFTRALGVRALDSTIIFGRDGEVVYRDAVPTDERTLRREIEEAL</sequence>
<dbReference type="InterPro" id="IPR050553">
    <property type="entry name" value="Thioredoxin_ResA/DsbE_sf"/>
</dbReference>
<evidence type="ECO:0000313" key="4">
    <source>
        <dbReference type="EMBL" id="BBL79257.1"/>
    </source>
</evidence>
<dbReference type="GO" id="GO:0016491">
    <property type="term" value="F:oxidoreductase activity"/>
    <property type="evidence" value="ECO:0007669"/>
    <property type="project" value="InterPro"/>
</dbReference>
<dbReference type="PROSITE" id="PS51352">
    <property type="entry name" value="THIOREDOXIN_2"/>
    <property type="match status" value="1"/>
</dbReference>
<feature type="compositionally biased region" description="Low complexity" evidence="1">
    <location>
        <begin position="27"/>
        <end position="44"/>
    </location>
</feature>
<dbReference type="RefSeq" id="WP_172620699.1">
    <property type="nucleotide sequence ID" value="NZ_AP019791.1"/>
</dbReference>
<accession>A0A510HLG1</accession>
<dbReference type="EMBL" id="AP019791">
    <property type="protein sequence ID" value="BBL79257.1"/>
    <property type="molecule type" value="Genomic_DNA"/>
</dbReference>
<dbReference type="Proteomes" id="UP000318065">
    <property type="component" value="Chromosome"/>
</dbReference>
<keyword evidence="5" id="KW-1185">Reference proteome</keyword>
<reference evidence="4" key="1">
    <citation type="journal article" date="2019" name="Microbiol. Resour. Announc.">
        <title>Complete Genome Sequence of Rubrobacter xylanophilus Strain AA3-22, Isolated from Arima Onsen in Japan.</title>
        <authorList>
            <person name="Tomariguchi N."/>
            <person name="Miyazaki K."/>
        </authorList>
    </citation>
    <scope>NUCLEOTIDE SEQUENCE [LARGE SCALE GENOMIC DNA]</scope>
    <source>
        <strain evidence="4">AA3-22</strain>
    </source>
</reference>
<dbReference type="CDD" id="cd02966">
    <property type="entry name" value="TlpA_like_family"/>
    <property type="match status" value="1"/>
</dbReference>
<dbReference type="PANTHER" id="PTHR42852:SF17">
    <property type="entry name" value="THIOREDOXIN-LIKE PROTEIN HI_1115"/>
    <property type="match status" value="1"/>
</dbReference>
<feature type="chain" id="PRO_5039099997" description="Thioredoxin domain-containing protein" evidence="2">
    <location>
        <begin position="20"/>
        <end position="185"/>
    </location>
</feature>
<evidence type="ECO:0000313" key="5">
    <source>
        <dbReference type="Proteomes" id="UP000318065"/>
    </source>
</evidence>
<dbReference type="SUPFAM" id="SSF52833">
    <property type="entry name" value="Thioredoxin-like"/>
    <property type="match status" value="1"/>
</dbReference>
<feature type="domain" description="Thioredoxin" evidence="3">
    <location>
        <begin position="45"/>
        <end position="185"/>
    </location>
</feature>
<evidence type="ECO:0000259" key="3">
    <source>
        <dbReference type="PROSITE" id="PS51352"/>
    </source>
</evidence>
<feature type="signal peptide" evidence="2">
    <location>
        <begin position="1"/>
        <end position="19"/>
    </location>
</feature>
<dbReference type="AlphaFoldDB" id="A0A510HLG1"/>
<proteinExistence type="predicted"/>
<dbReference type="PROSITE" id="PS51257">
    <property type="entry name" value="PROKAR_LIPOPROTEIN"/>
    <property type="match status" value="1"/>
</dbReference>